<accession>A0A1D2QRF4</accession>
<proteinExistence type="predicted"/>
<dbReference type="STRING" id="62101.AB835_04730"/>
<name>A0A1D2QRF4_9GAMM</name>
<comment type="caution">
    <text evidence="1">The sequence shown here is derived from an EMBL/GenBank/DDBJ whole genome shotgun (WGS) entry which is preliminary data.</text>
</comment>
<evidence type="ECO:0000313" key="2">
    <source>
        <dbReference type="Proteomes" id="UP000242502"/>
    </source>
</evidence>
<dbReference type="Proteomes" id="UP000242502">
    <property type="component" value="Unassembled WGS sequence"/>
</dbReference>
<dbReference type="EMBL" id="MDLC01000012">
    <property type="protein sequence ID" value="ODS24188.1"/>
    <property type="molecule type" value="Genomic_DNA"/>
</dbReference>
<organism evidence="1 2">
    <name type="scientific">Candidatus Endobugula sertula</name>
    <name type="common">Bugula neritina bacterial symbiont</name>
    <dbReference type="NCBI Taxonomy" id="62101"/>
    <lineage>
        <taxon>Bacteria</taxon>
        <taxon>Pseudomonadati</taxon>
        <taxon>Pseudomonadota</taxon>
        <taxon>Gammaproteobacteria</taxon>
        <taxon>Cellvibrionales</taxon>
        <taxon>Cellvibrionaceae</taxon>
        <taxon>Candidatus Endobugula</taxon>
    </lineage>
</organism>
<evidence type="ECO:0000313" key="1">
    <source>
        <dbReference type="EMBL" id="ODS24188.1"/>
    </source>
</evidence>
<reference evidence="1 2" key="1">
    <citation type="journal article" date="2016" name="Appl. Environ. Microbiol.">
        <title>Lack of Overt Genome Reduction in the Bryostatin-Producing Bryozoan Symbiont "Candidatus Endobugula sertula".</title>
        <authorList>
            <person name="Miller I.J."/>
            <person name="Vanee N."/>
            <person name="Fong S.S."/>
            <person name="Lim-Fong G.E."/>
            <person name="Kwan J.C."/>
        </authorList>
    </citation>
    <scope>NUCLEOTIDE SEQUENCE [LARGE SCALE GENOMIC DNA]</scope>
    <source>
        <strain evidence="1">AB1-4</strain>
    </source>
</reference>
<sequence>MTQAMAQPQFYLVWREGSHSNTPTFKHPNYGSAVAECKRLTRENGGKFYILAHVATAEKRDIDFTEVDQIPF</sequence>
<protein>
    <submittedName>
        <fullName evidence="1">Uncharacterized protein</fullName>
    </submittedName>
</protein>
<gene>
    <name evidence="1" type="ORF">AB835_04730</name>
</gene>
<dbReference type="AlphaFoldDB" id="A0A1D2QRF4"/>